<proteinExistence type="predicted"/>
<dbReference type="InterPro" id="IPR053163">
    <property type="entry name" value="HTH-type_regulator_Rgg"/>
</dbReference>
<organism evidence="1 2">
    <name type="scientific">Lactobacillus crispatus</name>
    <dbReference type="NCBI Taxonomy" id="47770"/>
    <lineage>
        <taxon>Bacteria</taxon>
        <taxon>Bacillati</taxon>
        <taxon>Bacillota</taxon>
        <taxon>Bacilli</taxon>
        <taxon>Lactobacillales</taxon>
        <taxon>Lactobacillaceae</taxon>
        <taxon>Lactobacillus</taxon>
    </lineage>
</organism>
<dbReference type="Pfam" id="PF01381">
    <property type="entry name" value="HTH_3"/>
    <property type="match status" value="1"/>
</dbReference>
<accession>A0A226TS61</accession>
<gene>
    <name evidence="1" type="ORF">AYP82_10000</name>
</gene>
<dbReference type="CDD" id="cd00093">
    <property type="entry name" value="HTH_XRE"/>
    <property type="match status" value="1"/>
</dbReference>
<dbReference type="PANTHER" id="PTHR37038">
    <property type="entry name" value="TRANSCRIPTIONAL REGULATOR-RELATED"/>
    <property type="match status" value="1"/>
</dbReference>
<dbReference type="SMART" id="SM00530">
    <property type="entry name" value="HTH_XRE"/>
    <property type="match status" value="1"/>
</dbReference>
<dbReference type="InterPro" id="IPR001387">
    <property type="entry name" value="Cro/C1-type_HTH"/>
</dbReference>
<reference evidence="1 2" key="1">
    <citation type="submission" date="2016-05" db="EMBL/GenBank/DDBJ databases">
        <authorList>
            <person name="Johnson T.J."/>
            <person name="Youmans B.P."/>
            <person name="Case K.A."/>
        </authorList>
    </citation>
    <scope>NUCLEOTIDE SEQUENCE [LARGE SCALE GENOMIC DNA]</scope>
    <source>
        <strain evidence="1 2">UMNLC6</strain>
    </source>
</reference>
<comment type="caution">
    <text evidence="1">The sequence shown here is derived from an EMBL/GenBank/DDBJ whole genome shotgun (WGS) entry which is preliminary data.</text>
</comment>
<dbReference type="PROSITE" id="PS50943">
    <property type="entry name" value="HTH_CROC1"/>
    <property type="match status" value="1"/>
</dbReference>
<dbReference type="InterPro" id="IPR011990">
    <property type="entry name" value="TPR-like_helical_dom_sf"/>
</dbReference>
<sequence>MNIGETLKSMRLHAGLTQTEMAAGIVSESYYSKVERGVHDISADALFKILIKHHLDPVSFFMKMSYRKKNNKLLGDFTKIEFAQSKKDLNELNKVEAQLNKKYSEGWPARLKFQLETARAWITHSNKDIDPEIKRKAKQVVLEDKMDREMFYYLSQACVLLDIKDASRLFDLAVKAYNKNPEIDVMSVTYIALLCINFLNCCYHKNGEKKYIELAINTVLQLPAEPHIAYHKILAVYYCALFNKDYQKAATMIEIFTEAGVVSNVADTLPIEE</sequence>
<protein>
    <submittedName>
        <fullName evidence="1">Uncharacterized protein</fullName>
    </submittedName>
</protein>
<evidence type="ECO:0000313" key="1">
    <source>
        <dbReference type="EMBL" id="OXC22062.1"/>
    </source>
</evidence>
<dbReference type="Proteomes" id="UP000198437">
    <property type="component" value="Unassembled WGS sequence"/>
</dbReference>
<dbReference type="EMBL" id="LYQW01000033">
    <property type="protein sequence ID" value="OXC22062.1"/>
    <property type="molecule type" value="Genomic_DNA"/>
</dbReference>
<evidence type="ECO:0000313" key="2">
    <source>
        <dbReference type="Proteomes" id="UP000198437"/>
    </source>
</evidence>
<dbReference type="AlphaFoldDB" id="A0A226TS61"/>
<dbReference type="InterPro" id="IPR010982">
    <property type="entry name" value="Lambda_DNA-bd_dom_sf"/>
</dbReference>
<dbReference type="GO" id="GO:0003677">
    <property type="term" value="F:DNA binding"/>
    <property type="evidence" value="ECO:0007669"/>
    <property type="project" value="InterPro"/>
</dbReference>
<dbReference type="RefSeq" id="WP_089145616.1">
    <property type="nucleotide sequence ID" value="NZ_JBBOJQ010000004.1"/>
</dbReference>
<dbReference type="SUPFAM" id="SSF47413">
    <property type="entry name" value="lambda repressor-like DNA-binding domains"/>
    <property type="match status" value="1"/>
</dbReference>
<dbReference type="Gene3D" id="1.25.40.10">
    <property type="entry name" value="Tetratricopeptide repeat domain"/>
    <property type="match status" value="1"/>
</dbReference>
<name>A0A226TS61_9LACO</name>